<proteinExistence type="predicted"/>
<organism evidence="2 3">
    <name type="scientific">Rhodopirellula baltica (strain DSM 10527 / NCIMB 13988 / SH1)</name>
    <dbReference type="NCBI Taxonomy" id="243090"/>
    <lineage>
        <taxon>Bacteria</taxon>
        <taxon>Pseudomonadati</taxon>
        <taxon>Planctomycetota</taxon>
        <taxon>Planctomycetia</taxon>
        <taxon>Pirellulales</taxon>
        <taxon>Pirellulaceae</taxon>
        <taxon>Rhodopirellula</taxon>
    </lineage>
</organism>
<dbReference type="HOGENOM" id="CLU_346778_0_0_0"/>
<dbReference type="SUPFAM" id="SSF48239">
    <property type="entry name" value="Terpenoid cyclases/Protein prenyltransferases"/>
    <property type="match status" value="1"/>
</dbReference>
<keyword evidence="3" id="KW-1185">Reference proteome</keyword>
<dbReference type="KEGG" id="rba:RB6057"/>
<evidence type="ECO:0000259" key="1">
    <source>
        <dbReference type="Pfam" id="PF13709"/>
    </source>
</evidence>
<dbReference type="EnsemblBacteria" id="CAD74588">
    <property type="protein sequence ID" value="CAD74588"/>
    <property type="gene ID" value="RB6057"/>
</dbReference>
<dbReference type="EMBL" id="BX294143">
    <property type="protein sequence ID" value="CAD74588.1"/>
    <property type="molecule type" value="Genomic_DNA"/>
</dbReference>
<dbReference type="STRING" id="243090.RB6057"/>
<name>Q7UQV8_RHOBA</name>
<dbReference type="InterPro" id="IPR025297">
    <property type="entry name" value="DUF4159"/>
</dbReference>
<accession>Q7UQV8</accession>
<dbReference type="InterPro" id="IPR008930">
    <property type="entry name" value="Terpenoid_cyclase/PrenylTrfase"/>
</dbReference>
<dbReference type="CDD" id="cd00688">
    <property type="entry name" value="ISOPREN_C2_like"/>
    <property type="match status" value="1"/>
</dbReference>
<sequence length="922" mass="100290">MASPGTPSSKQCPRVKMAASNCSIVSVWPTMTFANSSRIFCWCSENSRNTSAKLRGLDASPELAFDAAFPAAGFIGGGVGTEGSAMNHSPNHNVSSHTGCHRTAQLDGVVNPNQSSQMLACGSLRSLRLAASKRYRCAIIVVLCIVTTISNSAQHCTAQNNHARIDAPTVQRAIDRGVEYLRKSQTDRGGWDEFTGQSCGLSALCTLAWLNAGVSRNDPDMVRALNYLRRYEPTQTYAVSLQTLVFCQVGALGDLPRIRRNVAWLTANQKAANSRNPGAWDYGDRKGDGDPSNSQFALLALGEAVNRGVEVEPAVFQRAQAYWRNLQLQRGGWPYRSNDPTGSMTCAGIGSLLIAQDALSTLQSDQKTLQCCNEQTGDPAIENGFQFLSNIFTVETNPGSTLSSDFYYLYAIERVGRLSGRRLIGGHDWYREGAEHLVNLQDAFRGFWIGSGPAESKREVATSFALLFLSKGKRQVVVGQLDHPSLRTLDANNTASLPFSTSLKQLVRHVERDWSQELTWQTIQAEGATVADLLRVPVIVIRGSQRMQFSNELVDTLKQYIDQGGTILFDAIGGDGCGDASGFQASVIDLSQRWFPGNQLERLPPSHPVWFAERPVDPTEIGTDYWVYGIGACCRTPVFYSPRSLSCRWQHSGPLLRNGDMPAALRPQIEAGISIGENIIAYATGRELKNKLDATSIIDGSTAPPPTRGAIPIAVGALGAGEKQALRALPNAATLIREKLAIEVIAVNDPIELTEESLARVGVLYLHGQTAVNLKPSEKDALRAFASRGGIIIASPICGNEAFGTSIRTQLADLFSGESFEPMEQEHPAWTTRYGGYDLSDVTIRRTNQSGERQKNQSLKISRVRSTPIVDLLQVDDQAAVYYSPLDLSCALESQNSVQCPGYNTTDAARILAGLVLYSLNR</sequence>
<feature type="domain" description="DUF4159" evidence="1">
    <location>
        <begin position="726"/>
        <end position="920"/>
    </location>
</feature>
<dbReference type="Pfam" id="PF13709">
    <property type="entry name" value="DUF4159"/>
    <property type="match status" value="2"/>
</dbReference>
<dbReference type="Gene3D" id="3.40.50.12140">
    <property type="entry name" value="Domain of unknown function DUF4159"/>
    <property type="match status" value="2"/>
</dbReference>
<evidence type="ECO:0000313" key="3">
    <source>
        <dbReference type="Proteomes" id="UP000001025"/>
    </source>
</evidence>
<dbReference type="Proteomes" id="UP000001025">
    <property type="component" value="Chromosome"/>
</dbReference>
<dbReference type="PATRIC" id="fig|243090.15.peg.2922"/>
<dbReference type="Gene3D" id="1.50.10.20">
    <property type="match status" value="1"/>
</dbReference>
<dbReference type="eggNOG" id="COG1657">
    <property type="taxonomic scope" value="Bacteria"/>
</dbReference>
<reference evidence="2 3" key="1">
    <citation type="journal article" date="2003" name="Proc. Natl. Acad. Sci. U.S.A.">
        <title>Complete genome sequence of the marine planctomycete Pirellula sp. strain 1.</title>
        <authorList>
            <person name="Gloeckner F.O."/>
            <person name="Kube M."/>
            <person name="Bauer M."/>
            <person name="Teeling H."/>
            <person name="Lombardot T."/>
            <person name="Ludwig W."/>
            <person name="Gade D."/>
            <person name="Beck A."/>
            <person name="Borzym K."/>
            <person name="Heitmann K."/>
            <person name="Rabus R."/>
            <person name="Schlesner H."/>
            <person name="Amann R."/>
            <person name="Reinhardt R."/>
        </authorList>
    </citation>
    <scope>NUCLEOTIDE SEQUENCE [LARGE SCALE GENOMIC DNA]</scope>
    <source>
        <strain evidence="3">DSM 10527 / NCIMB 13988 / SH1</strain>
    </source>
</reference>
<evidence type="ECO:0000313" key="2">
    <source>
        <dbReference type="EMBL" id="CAD74588.1"/>
    </source>
</evidence>
<feature type="domain" description="DUF4159" evidence="1">
    <location>
        <begin position="500"/>
        <end position="683"/>
    </location>
</feature>
<protein>
    <recommendedName>
        <fullName evidence="1">DUF4159 domain-containing protein</fullName>
    </recommendedName>
</protein>
<dbReference type="OrthoDB" id="220961at2"/>
<dbReference type="AlphaFoldDB" id="Q7UQV8"/>
<dbReference type="InParanoid" id="Q7UQV8"/>
<gene>
    <name evidence="2" type="ordered locus">RB6057</name>
</gene>